<dbReference type="InterPro" id="IPR027443">
    <property type="entry name" value="IPNS-like_sf"/>
</dbReference>
<evidence type="ECO:0000313" key="11">
    <source>
        <dbReference type="RefSeq" id="XP_039130020.1"/>
    </source>
</evidence>
<dbReference type="InterPro" id="IPR005123">
    <property type="entry name" value="Oxoglu/Fe-dep_dioxygenase_dom"/>
</dbReference>
<keyword evidence="4 8" id="KW-0408">Iron</keyword>
<feature type="domain" description="Fe2OG dioxygenase" evidence="9">
    <location>
        <begin position="158"/>
        <end position="261"/>
    </location>
</feature>
<accession>A0AB40BRC3</accession>
<dbReference type="GO" id="GO:0016491">
    <property type="term" value="F:oxidoreductase activity"/>
    <property type="evidence" value="ECO:0007669"/>
    <property type="project" value="UniProtKB-KW"/>
</dbReference>
<dbReference type="Gene3D" id="2.60.120.330">
    <property type="entry name" value="B-lactam Antibiotic, Isopenicillin N Synthase, Chain"/>
    <property type="match status" value="1"/>
</dbReference>
<protein>
    <recommendedName>
        <fullName evidence="6">2-oxoglutarate-dependent dioxygenase DAO</fullName>
    </recommendedName>
    <alternativeName>
        <fullName evidence="7">Protein DIOXYGENASE FOR AUXIN OXIDATION</fullName>
    </alternativeName>
</protein>
<keyword evidence="3 8" id="KW-0560">Oxidoreductase</keyword>
<dbReference type="InterPro" id="IPR050231">
    <property type="entry name" value="Iron_ascorbate_oxido_reductase"/>
</dbReference>
<dbReference type="PANTHER" id="PTHR47990">
    <property type="entry name" value="2-OXOGLUTARATE (2OG) AND FE(II)-DEPENDENT OXYGENASE SUPERFAMILY PROTEIN-RELATED"/>
    <property type="match status" value="1"/>
</dbReference>
<comment type="similarity">
    <text evidence="8">Belongs to the iron/ascorbate-dependent oxidoreductase family.</text>
</comment>
<gene>
    <name evidence="11" type="primary">LOC120266459</name>
</gene>
<evidence type="ECO:0000256" key="4">
    <source>
        <dbReference type="ARBA" id="ARBA00023004"/>
    </source>
</evidence>
<evidence type="ECO:0000259" key="9">
    <source>
        <dbReference type="PROSITE" id="PS51471"/>
    </source>
</evidence>
<evidence type="ECO:0000256" key="1">
    <source>
        <dbReference type="ARBA" id="ARBA00001961"/>
    </source>
</evidence>
<name>A0AB40BRC3_DIOCR</name>
<sequence length="309" mass="34400">MKLEQKSSNDKTADIKMAEIPTIDFTNFPSDEPKLRQACENLGCFRVIGHGIPASLRDDMKSAVRSLFHLPDHIKRLNTDVIHGSGYVAPSPVNPLYEAFGLYDASSSLDILSFCSNLQASPFQQHTIATYSSKLHALVVDIANKIATSIGVPHYSFEHWPCQFRLNKYSFTEGTIGSSGVQIHTDTSFLTVLQEDDSVGGLEIMDQIGTFVPVHPVPDSFLVNIGDMAKLWSNGRLHNLMHRVQCKETAERISIALFLLGPKDAPVEPPPELVDSEHPRLYKSITVENYRRLWFPSSRAGESLSHLLL</sequence>
<evidence type="ECO:0000256" key="5">
    <source>
        <dbReference type="ARBA" id="ARBA00054658"/>
    </source>
</evidence>
<evidence type="ECO:0000313" key="10">
    <source>
        <dbReference type="Proteomes" id="UP001515500"/>
    </source>
</evidence>
<keyword evidence="10" id="KW-1185">Reference proteome</keyword>
<evidence type="ECO:0000256" key="6">
    <source>
        <dbReference type="ARBA" id="ARBA00074102"/>
    </source>
</evidence>
<dbReference type="Pfam" id="PF03171">
    <property type="entry name" value="2OG-FeII_Oxy"/>
    <property type="match status" value="1"/>
</dbReference>
<organism evidence="10 11">
    <name type="scientific">Dioscorea cayennensis subsp. rotundata</name>
    <name type="common">White Guinea yam</name>
    <name type="synonym">Dioscorea rotundata</name>
    <dbReference type="NCBI Taxonomy" id="55577"/>
    <lineage>
        <taxon>Eukaryota</taxon>
        <taxon>Viridiplantae</taxon>
        <taxon>Streptophyta</taxon>
        <taxon>Embryophyta</taxon>
        <taxon>Tracheophyta</taxon>
        <taxon>Spermatophyta</taxon>
        <taxon>Magnoliopsida</taxon>
        <taxon>Liliopsida</taxon>
        <taxon>Dioscoreales</taxon>
        <taxon>Dioscoreaceae</taxon>
        <taxon>Dioscorea</taxon>
    </lineage>
</organism>
<dbReference type="GO" id="GO:0046872">
    <property type="term" value="F:metal ion binding"/>
    <property type="evidence" value="ECO:0007669"/>
    <property type="project" value="UniProtKB-KW"/>
</dbReference>
<comment type="function">
    <text evidence="5">2-oxoglutarate-dependent dioxygenase essential for auxin catabolism and maintenance of auxin homeostasis in reproductive organs. Catalyzes the irreversible oxidation of indole-3-acetic acid (IAA) to the biologically inactive 2-oxoindole-3-acetic acid (OxIAA).</text>
</comment>
<dbReference type="SUPFAM" id="SSF51197">
    <property type="entry name" value="Clavaminate synthase-like"/>
    <property type="match status" value="1"/>
</dbReference>
<comment type="cofactor">
    <cofactor evidence="1">
        <name>L-ascorbate</name>
        <dbReference type="ChEBI" id="CHEBI:38290"/>
    </cofactor>
</comment>
<reference evidence="11" key="1">
    <citation type="submission" date="2025-08" db="UniProtKB">
        <authorList>
            <consortium name="RefSeq"/>
        </authorList>
    </citation>
    <scope>IDENTIFICATION</scope>
</reference>
<dbReference type="Proteomes" id="UP001515500">
    <property type="component" value="Chromosome 8"/>
</dbReference>
<proteinExistence type="inferred from homology"/>
<keyword evidence="2 8" id="KW-0479">Metal-binding</keyword>
<dbReference type="Pfam" id="PF14226">
    <property type="entry name" value="DIOX_N"/>
    <property type="match status" value="1"/>
</dbReference>
<evidence type="ECO:0000256" key="7">
    <source>
        <dbReference type="ARBA" id="ARBA00076740"/>
    </source>
</evidence>
<evidence type="ECO:0000256" key="8">
    <source>
        <dbReference type="RuleBase" id="RU003682"/>
    </source>
</evidence>
<evidence type="ECO:0000256" key="3">
    <source>
        <dbReference type="ARBA" id="ARBA00023002"/>
    </source>
</evidence>
<dbReference type="GeneID" id="120266459"/>
<dbReference type="InterPro" id="IPR026992">
    <property type="entry name" value="DIOX_N"/>
</dbReference>
<dbReference type="PROSITE" id="PS51471">
    <property type="entry name" value="FE2OG_OXY"/>
    <property type="match status" value="1"/>
</dbReference>
<evidence type="ECO:0000256" key="2">
    <source>
        <dbReference type="ARBA" id="ARBA00022723"/>
    </source>
</evidence>
<dbReference type="FunFam" id="2.60.120.330:FF:000017">
    <property type="entry name" value="2-oxoglutarate-dependent dioxygenase DAO"/>
    <property type="match status" value="1"/>
</dbReference>
<dbReference type="RefSeq" id="XP_039130020.1">
    <property type="nucleotide sequence ID" value="XM_039274086.1"/>
</dbReference>
<dbReference type="AlphaFoldDB" id="A0AB40BRC3"/>
<dbReference type="InterPro" id="IPR044861">
    <property type="entry name" value="IPNS-like_FE2OG_OXY"/>
</dbReference>